<reference evidence="2 3" key="1">
    <citation type="submission" date="2018-03" db="EMBL/GenBank/DDBJ databases">
        <title>Genomic Encyclopedia of Type Strains, Phase III (KMG-III): the genomes of soil and plant-associated and newly described type strains.</title>
        <authorList>
            <person name="Whitman W."/>
        </authorList>
    </citation>
    <scope>NUCLEOTIDE SEQUENCE [LARGE SCALE GENOMIC DNA]</scope>
    <source>
        <strain evidence="2 3">CGMCC 4.7125</strain>
    </source>
</reference>
<keyword evidence="1" id="KW-1133">Transmembrane helix</keyword>
<keyword evidence="1" id="KW-0472">Membrane</keyword>
<name>A0A2T0M106_9PSEU</name>
<comment type="caution">
    <text evidence="2">The sequence shown here is derived from an EMBL/GenBank/DDBJ whole genome shotgun (WGS) entry which is preliminary data.</text>
</comment>
<evidence type="ECO:0000313" key="2">
    <source>
        <dbReference type="EMBL" id="PRX50275.1"/>
    </source>
</evidence>
<gene>
    <name evidence="2" type="ORF">B0I33_102394</name>
</gene>
<proteinExistence type="predicted"/>
<sequence>MALAVVVALRQPLRRAVVRTVIAFATTVLAFFVGKDVVYGIEYPGMPYGVDPFSLGTWLVLALMAGAALGPVFRLVGRATGGAGARRPRWWACWWVTSSAATGSIPAGSRCC</sequence>
<dbReference type="Proteomes" id="UP000238362">
    <property type="component" value="Unassembled WGS sequence"/>
</dbReference>
<keyword evidence="1" id="KW-0812">Transmembrane</keyword>
<evidence type="ECO:0000256" key="1">
    <source>
        <dbReference type="SAM" id="Phobius"/>
    </source>
</evidence>
<dbReference type="AlphaFoldDB" id="A0A2T0M106"/>
<feature type="transmembrane region" description="Helical" evidence="1">
    <location>
        <begin position="53"/>
        <end position="77"/>
    </location>
</feature>
<dbReference type="RefSeq" id="WP_106177378.1">
    <property type="nucleotide sequence ID" value="NZ_PVNH01000002.1"/>
</dbReference>
<organism evidence="2 3">
    <name type="scientific">Prauserella shujinwangii</name>
    <dbReference type="NCBI Taxonomy" id="1453103"/>
    <lineage>
        <taxon>Bacteria</taxon>
        <taxon>Bacillati</taxon>
        <taxon>Actinomycetota</taxon>
        <taxon>Actinomycetes</taxon>
        <taxon>Pseudonocardiales</taxon>
        <taxon>Pseudonocardiaceae</taxon>
        <taxon>Prauserella</taxon>
    </lineage>
</organism>
<evidence type="ECO:0000313" key="3">
    <source>
        <dbReference type="Proteomes" id="UP000238362"/>
    </source>
</evidence>
<keyword evidence="3" id="KW-1185">Reference proteome</keyword>
<protein>
    <submittedName>
        <fullName evidence="2">Uncharacterized protein</fullName>
    </submittedName>
</protein>
<accession>A0A2T0M106</accession>
<dbReference type="OrthoDB" id="3638133at2"/>
<feature type="transmembrane region" description="Helical" evidence="1">
    <location>
        <begin position="16"/>
        <end position="33"/>
    </location>
</feature>
<dbReference type="EMBL" id="PVNH01000002">
    <property type="protein sequence ID" value="PRX50275.1"/>
    <property type="molecule type" value="Genomic_DNA"/>
</dbReference>